<keyword evidence="1" id="KW-0732">Signal</keyword>
<dbReference type="Pfam" id="PF17678">
    <property type="entry name" value="Glyco_hydro_92N"/>
    <property type="match status" value="1"/>
</dbReference>
<dbReference type="InterPro" id="IPR005887">
    <property type="entry name" value="GH92_a_mannosidase_put"/>
</dbReference>
<dbReference type="OrthoDB" id="449263at2759"/>
<dbReference type="InterPro" id="IPR041371">
    <property type="entry name" value="GH92_N"/>
</dbReference>
<evidence type="ECO:0000259" key="2">
    <source>
        <dbReference type="Pfam" id="PF07971"/>
    </source>
</evidence>
<dbReference type="GO" id="GO:0005975">
    <property type="term" value="P:carbohydrate metabolic process"/>
    <property type="evidence" value="ECO:0007669"/>
    <property type="project" value="InterPro"/>
</dbReference>
<feature type="domain" description="Glycosyl hydrolase family 92 N-terminal" evidence="3">
    <location>
        <begin position="63"/>
        <end position="328"/>
    </location>
</feature>
<feature type="signal peptide" evidence="1">
    <location>
        <begin position="1"/>
        <end position="26"/>
    </location>
</feature>
<dbReference type="Gene3D" id="1.20.1610.10">
    <property type="entry name" value="alpha-1,2-mannosidases domains"/>
    <property type="match status" value="1"/>
</dbReference>
<dbReference type="PANTHER" id="PTHR12143">
    <property type="entry name" value="PEPTIDE N-GLYCANASE PNGASE -RELATED"/>
    <property type="match status" value="1"/>
</dbReference>
<dbReference type="AlphaFoldDB" id="A0A2G8S495"/>
<dbReference type="EMBL" id="AYKW01000023">
    <property type="protein sequence ID" value="PIL28599.1"/>
    <property type="molecule type" value="Genomic_DNA"/>
</dbReference>
<comment type="caution">
    <text evidence="4">The sequence shown here is derived from an EMBL/GenBank/DDBJ whole genome shotgun (WGS) entry which is preliminary data.</text>
</comment>
<dbReference type="GO" id="GO:0006516">
    <property type="term" value="P:glycoprotein catabolic process"/>
    <property type="evidence" value="ECO:0007669"/>
    <property type="project" value="TreeGrafter"/>
</dbReference>
<dbReference type="GO" id="GO:0005634">
    <property type="term" value="C:nucleus"/>
    <property type="evidence" value="ECO:0007669"/>
    <property type="project" value="TreeGrafter"/>
</dbReference>
<dbReference type="Pfam" id="PF07971">
    <property type="entry name" value="Glyco_hydro_92"/>
    <property type="match status" value="1"/>
</dbReference>
<dbReference type="Gene3D" id="2.70.98.10">
    <property type="match status" value="1"/>
</dbReference>
<evidence type="ECO:0000313" key="5">
    <source>
        <dbReference type="Proteomes" id="UP000230002"/>
    </source>
</evidence>
<accession>A0A2G8S495</accession>
<feature type="chain" id="PRO_5013795680" description="Glycoside hydrolase family 92 protein" evidence="1">
    <location>
        <begin position="27"/>
        <end position="849"/>
    </location>
</feature>
<dbReference type="InterPro" id="IPR014718">
    <property type="entry name" value="GH-type_carb-bd"/>
</dbReference>
<keyword evidence="5" id="KW-1185">Reference proteome</keyword>
<dbReference type="GO" id="GO:0005829">
    <property type="term" value="C:cytosol"/>
    <property type="evidence" value="ECO:0007669"/>
    <property type="project" value="TreeGrafter"/>
</dbReference>
<dbReference type="GO" id="GO:0000224">
    <property type="term" value="F:peptide-N4-(N-acetyl-beta-glucosaminyl)asparagine amidase activity"/>
    <property type="evidence" value="ECO:0007669"/>
    <property type="project" value="TreeGrafter"/>
</dbReference>
<dbReference type="SUPFAM" id="SSF48208">
    <property type="entry name" value="Six-hairpin glycosidases"/>
    <property type="match status" value="1"/>
</dbReference>
<dbReference type="InterPro" id="IPR050883">
    <property type="entry name" value="PNGase"/>
</dbReference>
<dbReference type="Gene3D" id="3.30.2080.10">
    <property type="entry name" value="GH92 mannosidase domain"/>
    <property type="match status" value="1"/>
</dbReference>
<dbReference type="GO" id="GO:0030246">
    <property type="term" value="F:carbohydrate binding"/>
    <property type="evidence" value="ECO:0007669"/>
    <property type="project" value="InterPro"/>
</dbReference>
<name>A0A2G8S495_9APHY</name>
<evidence type="ECO:0008006" key="6">
    <source>
        <dbReference type="Google" id="ProtNLM"/>
    </source>
</evidence>
<dbReference type="InterPro" id="IPR008928">
    <property type="entry name" value="6-hairpin_glycosidase_sf"/>
</dbReference>
<proteinExistence type="predicted"/>
<dbReference type="Gene3D" id="1.20.1050.60">
    <property type="entry name" value="alpha-1,2-mannosidase"/>
    <property type="match status" value="1"/>
</dbReference>
<gene>
    <name evidence="4" type="ORF">GSI_08641</name>
</gene>
<evidence type="ECO:0000259" key="3">
    <source>
        <dbReference type="Pfam" id="PF17678"/>
    </source>
</evidence>
<dbReference type="NCBIfam" id="TIGR01180">
    <property type="entry name" value="aman2_put"/>
    <property type="match status" value="1"/>
</dbReference>
<protein>
    <recommendedName>
        <fullName evidence="6">Glycoside hydrolase family 92 protein</fullName>
    </recommendedName>
</protein>
<dbReference type="Proteomes" id="UP000230002">
    <property type="component" value="Unassembled WGS sequence"/>
</dbReference>
<evidence type="ECO:0000256" key="1">
    <source>
        <dbReference type="SAM" id="SignalP"/>
    </source>
</evidence>
<dbReference type="STRING" id="1077348.A0A2G8S495"/>
<feature type="domain" description="Glycosyl hydrolase family 92" evidence="2">
    <location>
        <begin position="335"/>
        <end position="822"/>
    </location>
</feature>
<dbReference type="InterPro" id="IPR012939">
    <property type="entry name" value="Glyco_hydro_92"/>
</dbReference>
<sequence length="849" mass="92379">MLELQQLRGGLLVALVALATLADTSSHPYSPDAHQPISIAQRNQENWLRRRADVPIPDPASRVNLFIGTTNTGHAFPGVTVPHGMIKVGMDTDSGNNHAGYDANPNTSATGFSQLHDDGTGGSVPLSLFKVWPFASCGDGDNNRFENCQTDINSRKVKRKLLADGSADDVAEPGYFASNLSTNIRVELTATKRAALHRYTFPSNSTTPRLVVDITNDGQQSNSLPIVTVDPSTGRVTGGATFAASFGPGQYRAYTCMDFKGVDFDLGPPVEYGTYLGNSPVRNLPQGIQEYTGYRSELGALLGFAQNTATGEGGTGGETGIYVRVGVSFISPERACANAEEDIPGWDFEGVRAATRRAWNELLGRVQVETEGVDDETVTLFYSSLYRTHISPADYTGENPLWNSTEPYYDSFYCNWDTFRTLYPLMSLHDPEEFARIVRGMINIQQHEGWLPECRGATAQQWIQGGSNGDPILGEFFVKYAAHAVALDVDPSALYKALLADAEDQPPNWNVQGRQANIWKTKGYIPQDVVELGGAATKQVSRGLEYAFGDFAVAQVALLLNNTADARKYAQRAGNFVNHWSPNVTVPGVDEPLIVGMMQPRFANGSFGSTDPRHCSVNDPTHSTCFLFNTNFDGFYESSPLVYSQFAPHDTAMLVELQGGNEAFIHRLDFIFDNNYFDSTDEPSQQIPYMYHYANAPGRSTQRSRQVIAEFFNTTPNGLPGNDDSGAMGSYAAFYLAGLYPVPATRQYLLSSPYFPAISFFNPLFNTTTTIRATNFAGNPASGTGGTVFVKNVTIDGVPAKSNCFLEWDVFEKGATVELTLTDDINVGCGGNGVDTLPPSLSTGGFDFV</sequence>
<evidence type="ECO:0000313" key="4">
    <source>
        <dbReference type="EMBL" id="PIL28599.1"/>
    </source>
</evidence>
<reference evidence="4 5" key="1">
    <citation type="journal article" date="2015" name="Sci. Rep.">
        <title>Chromosome-level genome map provides insights into diverse defense mechanisms in the medicinal fungus Ganoderma sinense.</title>
        <authorList>
            <person name="Zhu Y."/>
            <person name="Xu J."/>
            <person name="Sun C."/>
            <person name="Zhou S."/>
            <person name="Xu H."/>
            <person name="Nelson D.R."/>
            <person name="Qian J."/>
            <person name="Song J."/>
            <person name="Luo H."/>
            <person name="Xiang L."/>
            <person name="Li Y."/>
            <person name="Xu Z."/>
            <person name="Ji A."/>
            <person name="Wang L."/>
            <person name="Lu S."/>
            <person name="Hayward A."/>
            <person name="Sun W."/>
            <person name="Li X."/>
            <person name="Schwartz D.C."/>
            <person name="Wang Y."/>
            <person name="Chen S."/>
        </authorList>
    </citation>
    <scope>NUCLEOTIDE SEQUENCE [LARGE SCALE GENOMIC DNA]</scope>
    <source>
        <strain evidence="4 5">ZZ0214-1</strain>
    </source>
</reference>
<dbReference type="PANTHER" id="PTHR12143:SF25">
    <property type="entry name" value="FAMILY PROTEIN, PUTATIVE (AFU_ORTHOLOGUE AFUA_1G10790)-RELATED"/>
    <property type="match status" value="1"/>
</dbReference>
<organism evidence="4 5">
    <name type="scientific">Ganoderma sinense ZZ0214-1</name>
    <dbReference type="NCBI Taxonomy" id="1077348"/>
    <lineage>
        <taxon>Eukaryota</taxon>
        <taxon>Fungi</taxon>
        <taxon>Dikarya</taxon>
        <taxon>Basidiomycota</taxon>
        <taxon>Agaricomycotina</taxon>
        <taxon>Agaricomycetes</taxon>
        <taxon>Polyporales</taxon>
        <taxon>Polyporaceae</taxon>
        <taxon>Ganoderma</taxon>
    </lineage>
</organism>